<dbReference type="FunFam" id="3.40.50.300:FF:000366">
    <property type="entry name" value="GTPase, IMAP family member 2"/>
    <property type="match status" value="1"/>
</dbReference>
<dbReference type="PANTHER" id="PTHR10903">
    <property type="entry name" value="GTPASE, IMAP FAMILY MEMBER-RELATED"/>
    <property type="match status" value="1"/>
</dbReference>
<reference evidence="6" key="2">
    <citation type="submission" date="2025-08" db="UniProtKB">
        <authorList>
            <consortium name="Ensembl"/>
        </authorList>
    </citation>
    <scope>IDENTIFICATION</scope>
</reference>
<reference evidence="7" key="1">
    <citation type="submission" date="2012-01" db="EMBL/GenBank/DDBJ databases">
        <title>The Genome Sequence of Oreochromis niloticus (Nile Tilapia).</title>
        <authorList>
            <consortium name="Broad Institute Genome Assembly Team"/>
            <consortium name="Broad Institute Sequencing Platform"/>
            <person name="Di Palma F."/>
            <person name="Johnson J."/>
            <person name="Lander E.S."/>
            <person name="Lindblad-Toh K."/>
        </authorList>
    </citation>
    <scope>NUCLEOTIDE SEQUENCE [LARGE SCALE GENOMIC DNA]</scope>
</reference>
<dbReference type="KEGG" id="onl:100707496"/>
<dbReference type="OrthoDB" id="8954335at2759"/>
<evidence type="ECO:0000256" key="2">
    <source>
        <dbReference type="ARBA" id="ARBA00022741"/>
    </source>
</evidence>
<evidence type="ECO:0000256" key="3">
    <source>
        <dbReference type="ARBA" id="ARBA00023134"/>
    </source>
</evidence>
<keyword evidence="7" id="KW-1185">Reference proteome</keyword>
<dbReference type="AlphaFoldDB" id="A0A669EAP4"/>
<protein>
    <submittedName>
        <fullName evidence="6">GTPase IMAP family member 6</fullName>
    </submittedName>
</protein>
<evidence type="ECO:0000259" key="5">
    <source>
        <dbReference type="PROSITE" id="PS51720"/>
    </source>
</evidence>
<dbReference type="SUPFAM" id="SSF52540">
    <property type="entry name" value="P-loop containing nucleoside triphosphate hydrolases"/>
    <property type="match status" value="1"/>
</dbReference>
<dbReference type="GO" id="GO:0005525">
    <property type="term" value="F:GTP binding"/>
    <property type="evidence" value="ECO:0007669"/>
    <property type="project" value="UniProtKB-KW"/>
</dbReference>
<dbReference type="PROSITE" id="PS51720">
    <property type="entry name" value="G_AIG1"/>
    <property type="match status" value="1"/>
</dbReference>
<keyword evidence="2" id="KW-0547">Nucleotide-binding</keyword>
<feature type="compositionally biased region" description="Polar residues" evidence="4">
    <location>
        <begin position="190"/>
        <end position="200"/>
    </location>
</feature>
<name>A0A669EAP4_ORENI</name>
<feature type="region of interest" description="Disordered" evidence="4">
    <location>
        <begin position="157"/>
        <end position="218"/>
    </location>
</feature>
<dbReference type="Ensembl" id="ENSONIT00000087253.1">
    <property type="protein sequence ID" value="ENSONIP00000070115.1"/>
    <property type="gene ID" value="ENSONIG00000039865.1"/>
</dbReference>
<dbReference type="InterPro" id="IPR006703">
    <property type="entry name" value="G_AIG1"/>
</dbReference>
<comment type="similarity">
    <text evidence="1">Belongs to the TRAFAC class TrmE-Era-EngA-EngB-Septin-like GTPase superfamily. AIG1/Toc34/Toc159-like paraseptin GTPase family. IAN subfamily.</text>
</comment>
<evidence type="ECO:0000313" key="7">
    <source>
        <dbReference type="Proteomes" id="UP000005207"/>
    </source>
</evidence>
<dbReference type="GeneTree" id="ENSGT01140000282522"/>
<dbReference type="InterPro" id="IPR027417">
    <property type="entry name" value="P-loop_NTPase"/>
</dbReference>
<evidence type="ECO:0000256" key="4">
    <source>
        <dbReference type="SAM" id="MobiDB-lite"/>
    </source>
</evidence>
<dbReference type="Gene3D" id="3.40.50.300">
    <property type="entry name" value="P-loop containing nucleotide triphosphate hydrolases"/>
    <property type="match status" value="1"/>
</dbReference>
<accession>A0A669EAP4</accession>
<dbReference type="Pfam" id="PF04548">
    <property type="entry name" value="AIG1"/>
    <property type="match status" value="1"/>
</dbReference>
<dbReference type="InParanoid" id="A0A669EAP4"/>
<dbReference type="PANTHER" id="PTHR10903:SF188">
    <property type="entry name" value="GTPASE IMAP FAMILY MEMBER 2-LIKE-RELATED"/>
    <property type="match status" value="1"/>
</dbReference>
<sequence>MLPYRKERKIVVVILGRDEALKKALITNILGKDLSKLNKRQALKKIEIYVNDIYEVMFTPDLYAEFKDIQDLLCINRYPDMCLLVVEHGFSADDARKQIEHLSNKTEKPTEEFMVLLPLSYKPTDYPFISCTMEQVFCELDRLAEGRNLMLTKTNEVRDQRRESAQTAGKPADVCAEPGKQPISEKSIKTIKQPQEQSAGSRPFVPLPRLSAPRTVTGMPGINTIQHFNTAKRTSNKVNLVLLGMSGTGKSASGNTILGKPVFFSRPSSQPVTKDCEIAETEINGKHVRVIDTPDMFDDDIEESVKNKHLKRCKELCESHPCVFVLVMHISRFTDGERNILKQLEKAFGRNVKEQSVILFTKGDDLHHAGKTLADFLHSCQPDLKEMIQQFGNRCVLFENNRSGSAQVEKLLDTVIMVLEKQQK</sequence>
<gene>
    <name evidence="6" type="primary">LOC100708574</name>
</gene>
<reference evidence="6" key="3">
    <citation type="submission" date="2025-09" db="UniProtKB">
        <authorList>
            <consortium name="Ensembl"/>
        </authorList>
    </citation>
    <scope>IDENTIFICATION</scope>
</reference>
<dbReference type="Proteomes" id="UP000005207">
    <property type="component" value="Linkage group LG9"/>
</dbReference>
<dbReference type="InterPro" id="IPR045058">
    <property type="entry name" value="GIMA/IAN/Toc"/>
</dbReference>
<evidence type="ECO:0000256" key="1">
    <source>
        <dbReference type="ARBA" id="ARBA00008535"/>
    </source>
</evidence>
<feature type="domain" description="AIG1-type G" evidence="5">
    <location>
        <begin position="235"/>
        <end position="424"/>
    </location>
</feature>
<keyword evidence="3" id="KW-0342">GTP-binding</keyword>
<proteinExistence type="inferred from homology"/>
<organism evidence="6 7">
    <name type="scientific">Oreochromis niloticus</name>
    <name type="common">Nile tilapia</name>
    <name type="synonym">Tilapia nilotica</name>
    <dbReference type="NCBI Taxonomy" id="8128"/>
    <lineage>
        <taxon>Eukaryota</taxon>
        <taxon>Metazoa</taxon>
        <taxon>Chordata</taxon>
        <taxon>Craniata</taxon>
        <taxon>Vertebrata</taxon>
        <taxon>Euteleostomi</taxon>
        <taxon>Actinopterygii</taxon>
        <taxon>Neopterygii</taxon>
        <taxon>Teleostei</taxon>
        <taxon>Neoteleostei</taxon>
        <taxon>Acanthomorphata</taxon>
        <taxon>Ovalentaria</taxon>
        <taxon>Cichlomorphae</taxon>
        <taxon>Cichliformes</taxon>
        <taxon>Cichlidae</taxon>
        <taxon>African cichlids</taxon>
        <taxon>Pseudocrenilabrinae</taxon>
        <taxon>Oreochromini</taxon>
        <taxon>Oreochromis</taxon>
    </lineage>
</organism>
<evidence type="ECO:0000313" key="6">
    <source>
        <dbReference type="Ensembl" id="ENSONIP00000070115.1"/>
    </source>
</evidence>